<accession>A0ABY5PKT1</accession>
<name>A0ABY5PKT1_9ACTN</name>
<protein>
    <submittedName>
        <fullName evidence="2">DUF4331 domain-containing protein</fullName>
    </submittedName>
</protein>
<keyword evidence="3" id="KW-1185">Reference proteome</keyword>
<dbReference type="InterPro" id="IPR025566">
    <property type="entry name" value="DUF4331"/>
</dbReference>
<dbReference type="EMBL" id="CP088295">
    <property type="protein sequence ID" value="UUY05241.1"/>
    <property type="molecule type" value="Genomic_DNA"/>
</dbReference>
<gene>
    <name evidence="2" type="ORF">LRS13_06890</name>
</gene>
<dbReference type="Pfam" id="PF14224">
    <property type="entry name" value="DUF4331"/>
    <property type="match status" value="1"/>
</dbReference>
<dbReference type="Proteomes" id="UP001058860">
    <property type="component" value="Chromosome"/>
</dbReference>
<evidence type="ECO:0000313" key="2">
    <source>
        <dbReference type="EMBL" id="UUY05241.1"/>
    </source>
</evidence>
<reference evidence="3" key="1">
    <citation type="submission" date="2021-11" db="EMBL/GenBank/DDBJ databases">
        <title>Cultivation dependent microbiological survey of springs from the worlds oldest radium mine currently devoted to the extraction of radon-saturated water.</title>
        <authorList>
            <person name="Kapinusova G."/>
            <person name="Smrhova T."/>
            <person name="Strejcek M."/>
            <person name="Suman J."/>
            <person name="Jani K."/>
            <person name="Pajer P."/>
            <person name="Uhlik O."/>
        </authorList>
    </citation>
    <scope>NUCLEOTIDE SEQUENCE [LARGE SCALE GENOMIC DNA]</scope>
    <source>
        <strain evidence="3">J379</strain>
    </source>
</reference>
<proteinExistence type="predicted"/>
<feature type="compositionally biased region" description="Basic and acidic residues" evidence="1">
    <location>
        <begin position="471"/>
        <end position="480"/>
    </location>
</feature>
<organism evidence="2 3">
    <name type="scientific">Svornostia abyssi</name>
    <dbReference type="NCBI Taxonomy" id="2898438"/>
    <lineage>
        <taxon>Bacteria</taxon>
        <taxon>Bacillati</taxon>
        <taxon>Actinomycetota</taxon>
        <taxon>Thermoleophilia</taxon>
        <taxon>Solirubrobacterales</taxon>
        <taxon>Baekduiaceae</taxon>
        <taxon>Svornostia</taxon>
    </lineage>
</organism>
<sequence length="489" mass="52510">MRKLPILVGALMAALVAGVLSVSLGVTSSHREAPLTSQDPTGDNTDVYAYTAKDAPGALTVVANWVPFEDPAGGPNFYGFDDRARYYVNIDNTGDGVWDVRYRFSFRTEVGNKDTFLYALPGVASIDDPKLNIKQFYKLERLRYVRGRLVSSKVLGTKFKVGPNNVGPKTFPDYAKVANQAIADLPGGGRVFAGQREDPFFVDLGATFDGINLRNGTGASGGGKDDLAGYGVHSVVLQIPEAHVTRDTKPVAAADAKNAVVGVWSSTERRRLQATNRTVIGDAFAASSKRSKAKAATANPWVQVSRLGNPLINEVVVPLRDKDKFNATQPKDDLKNFGKYALNSHLGDVLNQLFDLGIPTKDRTDIVDALLVGLPGKTKISDDAVPADTLKINLGVPPSETENRFGVIGGDLGGFPNGRRLADDVVDIELRVIGGFLLGKKLPLGDGVDRNDVEFQGSFPYLGPLQSGFDSKLKRQEPTHDPTSADAPS</sequence>
<evidence type="ECO:0000313" key="3">
    <source>
        <dbReference type="Proteomes" id="UP001058860"/>
    </source>
</evidence>
<evidence type="ECO:0000256" key="1">
    <source>
        <dbReference type="SAM" id="MobiDB-lite"/>
    </source>
</evidence>
<feature type="region of interest" description="Disordered" evidence="1">
    <location>
        <begin position="467"/>
        <end position="489"/>
    </location>
</feature>
<dbReference type="RefSeq" id="WP_353865700.1">
    <property type="nucleotide sequence ID" value="NZ_CP088295.1"/>
</dbReference>